<evidence type="ECO:0000256" key="4">
    <source>
        <dbReference type="ARBA" id="ARBA00022544"/>
    </source>
</evidence>
<protein>
    <submittedName>
        <fullName evidence="10">GerAB/ArcD/ProY family transporter</fullName>
    </submittedName>
</protein>
<feature type="transmembrane region" description="Helical" evidence="9">
    <location>
        <begin position="215"/>
        <end position="237"/>
    </location>
</feature>
<dbReference type="Proteomes" id="UP000422764">
    <property type="component" value="Chromosome"/>
</dbReference>
<evidence type="ECO:0000256" key="6">
    <source>
        <dbReference type="ARBA" id="ARBA00022989"/>
    </source>
</evidence>
<dbReference type="AlphaFoldDB" id="A0A6I6EZ04"/>
<reference evidence="10 11" key="1">
    <citation type="submission" date="2019-12" db="EMBL/GenBank/DDBJ databases">
        <title>Genome sequenceing of Clostridium bovifaecis.</title>
        <authorList>
            <person name="Yao Y."/>
        </authorList>
    </citation>
    <scope>NUCLEOTIDE SEQUENCE [LARGE SCALE GENOMIC DNA]</scope>
    <source>
        <strain evidence="10 11">BXX</strain>
    </source>
</reference>
<sequence>MVYTFIFYNYYGLLRKKGLRPLMITTLIGITFVMLAGTNLGILTQKYKDNKYLYPILQHGFDKNMILATINALGLYGGIAITLPYVSDVADKHRLIKNALVGILIVVQMEIYSTIGIITTFGYKRALTIFYPKLIQTQLVSHFDFLESGELFVMLQIIGGWFIKYTLTFYALLKLIEIFYNKPKNNAIWVISILVFILSFFASRNGFLLFKILIYYNYIALVNFIIMPLIVFAIYSARASASKSNKDKAEGDTSNENNSSNTKQQVNTPALSK</sequence>
<feature type="transmembrane region" description="Helical" evidence="9">
    <location>
        <begin position="65"/>
        <end position="87"/>
    </location>
</feature>
<gene>
    <name evidence="10" type="ORF">GOM49_10905</name>
</gene>
<evidence type="ECO:0000256" key="5">
    <source>
        <dbReference type="ARBA" id="ARBA00022692"/>
    </source>
</evidence>
<evidence type="ECO:0000256" key="7">
    <source>
        <dbReference type="ARBA" id="ARBA00023136"/>
    </source>
</evidence>
<feature type="transmembrane region" description="Helical" evidence="9">
    <location>
        <begin position="185"/>
        <end position="203"/>
    </location>
</feature>
<dbReference type="PANTHER" id="PTHR34975">
    <property type="entry name" value="SPORE GERMINATION PROTEIN A2"/>
    <property type="match status" value="1"/>
</dbReference>
<feature type="region of interest" description="Disordered" evidence="8">
    <location>
        <begin position="243"/>
        <end position="273"/>
    </location>
</feature>
<keyword evidence="4" id="KW-0309">Germination</keyword>
<dbReference type="GO" id="GO:0009847">
    <property type="term" value="P:spore germination"/>
    <property type="evidence" value="ECO:0007669"/>
    <property type="project" value="InterPro"/>
</dbReference>
<keyword evidence="6 9" id="KW-1133">Transmembrane helix</keyword>
<comment type="similarity">
    <text evidence="2">Belongs to the amino acid-polyamine-organocation (APC) superfamily. Spore germination protein (SGP) (TC 2.A.3.9) family.</text>
</comment>
<evidence type="ECO:0000256" key="1">
    <source>
        <dbReference type="ARBA" id="ARBA00004141"/>
    </source>
</evidence>
<feature type="transmembrane region" description="Helical" evidence="9">
    <location>
        <begin position="99"/>
        <end position="123"/>
    </location>
</feature>
<organism evidence="10 11">
    <name type="scientific">Clostridium bovifaecis</name>
    <dbReference type="NCBI Taxonomy" id="2184719"/>
    <lineage>
        <taxon>Bacteria</taxon>
        <taxon>Bacillati</taxon>
        <taxon>Bacillota</taxon>
        <taxon>Clostridia</taxon>
        <taxon>Eubacteriales</taxon>
        <taxon>Clostridiaceae</taxon>
        <taxon>Clostridium</taxon>
    </lineage>
</organism>
<accession>A0A6I6EZ04</accession>
<dbReference type="Pfam" id="PF03845">
    <property type="entry name" value="Spore_permease"/>
    <property type="match status" value="1"/>
</dbReference>
<dbReference type="InterPro" id="IPR004761">
    <property type="entry name" value="Spore_GerAB"/>
</dbReference>
<keyword evidence="5 9" id="KW-0812">Transmembrane</keyword>
<dbReference type="PANTHER" id="PTHR34975:SF2">
    <property type="entry name" value="SPORE GERMINATION PROTEIN A2"/>
    <property type="match status" value="1"/>
</dbReference>
<evidence type="ECO:0000256" key="9">
    <source>
        <dbReference type="SAM" id="Phobius"/>
    </source>
</evidence>
<feature type="transmembrane region" description="Helical" evidence="9">
    <location>
        <begin position="151"/>
        <end position="173"/>
    </location>
</feature>
<keyword evidence="11" id="KW-1185">Reference proteome</keyword>
<feature type="compositionally biased region" description="Polar residues" evidence="8">
    <location>
        <begin position="252"/>
        <end position="273"/>
    </location>
</feature>
<evidence type="ECO:0000256" key="2">
    <source>
        <dbReference type="ARBA" id="ARBA00007998"/>
    </source>
</evidence>
<evidence type="ECO:0000313" key="10">
    <source>
        <dbReference type="EMBL" id="QGU95531.1"/>
    </source>
</evidence>
<evidence type="ECO:0000313" key="11">
    <source>
        <dbReference type="Proteomes" id="UP000422764"/>
    </source>
</evidence>
<evidence type="ECO:0000256" key="3">
    <source>
        <dbReference type="ARBA" id="ARBA00022448"/>
    </source>
</evidence>
<keyword evidence="7 9" id="KW-0472">Membrane</keyword>
<keyword evidence="3" id="KW-0813">Transport</keyword>
<feature type="transmembrane region" description="Helical" evidence="9">
    <location>
        <begin position="21"/>
        <end position="45"/>
    </location>
</feature>
<evidence type="ECO:0000256" key="8">
    <source>
        <dbReference type="SAM" id="MobiDB-lite"/>
    </source>
</evidence>
<dbReference type="EMBL" id="CP046522">
    <property type="protein sequence ID" value="QGU95531.1"/>
    <property type="molecule type" value="Genomic_DNA"/>
</dbReference>
<name>A0A6I6EZ04_9CLOT</name>
<proteinExistence type="inferred from homology"/>
<comment type="subcellular location">
    <subcellularLocation>
        <location evidence="1">Membrane</location>
        <topology evidence="1">Multi-pass membrane protein</topology>
    </subcellularLocation>
</comment>
<dbReference type="GO" id="GO:0016020">
    <property type="term" value="C:membrane"/>
    <property type="evidence" value="ECO:0007669"/>
    <property type="project" value="UniProtKB-SubCell"/>
</dbReference>